<gene>
    <name evidence="1" type="ordered locus">Arad_2325</name>
</gene>
<dbReference type="KEGG" id="ara:Arad_2325"/>
<name>B9JF55_RHIR8</name>
<reference evidence="1 2" key="1">
    <citation type="journal article" date="2009" name="J. Bacteriol.">
        <title>Genome sequences of three Agrobacterium biovars help elucidate the evolution of multichromosome genomes in bacteria.</title>
        <authorList>
            <person name="Slater S.C."/>
            <person name="Goldman B.S."/>
            <person name="Goodner B."/>
            <person name="Setubal J.C."/>
            <person name="Farrand S.K."/>
            <person name="Nester E.W."/>
            <person name="Burr T.J."/>
            <person name="Banta L."/>
            <person name="Dickerman A.W."/>
            <person name="Paulsen I."/>
            <person name="Otten L."/>
            <person name="Suen G."/>
            <person name="Welch R."/>
            <person name="Almeida N.F."/>
            <person name="Arnold F."/>
            <person name="Burton O.T."/>
            <person name="Du Z."/>
            <person name="Ewing A."/>
            <person name="Godsy E."/>
            <person name="Heisel S."/>
            <person name="Houmiel K.L."/>
            <person name="Jhaveri J."/>
            <person name="Lu J."/>
            <person name="Miller N.M."/>
            <person name="Norton S."/>
            <person name="Chen Q."/>
            <person name="Phoolcharoen W."/>
            <person name="Ohlin V."/>
            <person name="Ondrusek D."/>
            <person name="Pride N."/>
            <person name="Stricklin S.L."/>
            <person name="Sun J."/>
            <person name="Wheeler C."/>
            <person name="Wilson L."/>
            <person name="Zhu H."/>
            <person name="Wood D.W."/>
        </authorList>
    </citation>
    <scope>NUCLEOTIDE SEQUENCE [LARGE SCALE GENOMIC DNA]</scope>
    <source>
        <strain evidence="2">K84 / ATCC BAA-868</strain>
    </source>
</reference>
<dbReference type="RefSeq" id="WP_012651424.1">
    <property type="nucleotide sequence ID" value="NC_011985.1"/>
</dbReference>
<organism evidence="1 2">
    <name type="scientific">Rhizobium rhizogenes (strain K84 / ATCC BAA-868)</name>
    <name type="common">Agrobacterium radiobacter</name>
    <dbReference type="NCBI Taxonomy" id="311403"/>
    <lineage>
        <taxon>Bacteria</taxon>
        <taxon>Pseudomonadati</taxon>
        <taxon>Pseudomonadota</taxon>
        <taxon>Alphaproteobacteria</taxon>
        <taxon>Hyphomicrobiales</taxon>
        <taxon>Rhizobiaceae</taxon>
        <taxon>Rhizobium/Agrobacterium group</taxon>
        <taxon>Rhizobium</taxon>
    </lineage>
</organism>
<dbReference type="AlphaFoldDB" id="B9JF55"/>
<proteinExistence type="predicted"/>
<evidence type="ECO:0000313" key="2">
    <source>
        <dbReference type="Proteomes" id="UP000001600"/>
    </source>
</evidence>
<sequence>MSTLLDKLLTPEEIARRITASSGVQLTALTVREKARRLGIAKKIGRSPLISIEDIPALLQEERKAEKFDRRGRRAEADISQLQLLQKSRRRMVKKAKINDR</sequence>
<dbReference type="Proteomes" id="UP000001600">
    <property type="component" value="Chromosome 1"/>
</dbReference>
<accession>B9JF55</accession>
<dbReference type="eggNOG" id="ENOG50300IB">
    <property type="taxonomic scope" value="Bacteria"/>
</dbReference>
<evidence type="ECO:0000313" key="1">
    <source>
        <dbReference type="EMBL" id="ACM26545.1"/>
    </source>
</evidence>
<dbReference type="EMBL" id="CP000628">
    <property type="protein sequence ID" value="ACM26545.1"/>
    <property type="molecule type" value="Genomic_DNA"/>
</dbReference>
<protein>
    <submittedName>
        <fullName evidence="1">Uncharacterized protein</fullName>
    </submittedName>
</protein>
<dbReference type="HOGENOM" id="CLU_2285453_0_0_5"/>